<evidence type="ECO:0000313" key="2">
    <source>
        <dbReference type="EMBL" id="GEP08134.1"/>
    </source>
</evidence>
<evidence type="ECO:0000313" key="3">
    <source>
        <dbReference type="Proteomes" id="UP000321960"/>
    </source>
</evidence>
<dbReference type="EMBL" id="BJZU01000303">
    <property type="protein sequence ID" value="GEP08134.1"/>
    <property type="molecule type" value="Genomic_DNA"/>
</dbReference>
<dbReference type="SUPFAM" id="SSF46689">
    <property type="entry name" value="Homeodomain-like"/>
    <property type="match status" value="1"/>
</dbReference>
<feature type="domain" description="Transposase Synechocystis PCC 6803" evidence="1">
    <location>
        <begin position="4"/>
        <end position="84"/>
    </location>
</feature>
<organism evidence="2 3">
    <name type="scientific">Methylobacterium oxalidis</name>
    <dbReference type="NCBI Taxonomy" id="944322"/>
    <lineage>
        <taxon>Bacteria</taxon>
        <taxon>Pseudomonadati</taxon>
        <taxon>Pseudomonadota</taxon>
        <taxon>Alphaproteobacteria</taxon>
        <taxon>Hyphomicrobiales</taxon>
        <taxon>Methylobacteriaceae</taxon>
        <taxon>Methylobacterium</taxon>
    </lineage>
</organism>
<dbReference type="InterPro" id="IPR002622">
    <property type="entry name" value="Transposase_14"/>
</dbReference>
<dbReference type="Pfam" id="PF01710">
    <property type="entry name" value="HTH_Tnp_IS630"/>
    <property type="match status" value="1"/>
</dbReference>
<sequence>MARAYSHDLRVRVLDAVGAGLSRRAAARRYRVGVATVIRWAAHATTTGETRAQRQGRPPGSKLDVHEAFLLALTEEKDDITLAEMQERLRAERSVSVGLGTLWRFFARRAVTWKKSQRTRPSRLVRTWPQRARRGLPRSPTSIPSA</sequence>
<name>A0A512JDV7_9HYPH</name>
<dbReference type="InterPro" id="IPR009057">
    <property type="entry name" value="Homeodomain-like_sf"/>
</dbReference>
<accession>A0A512JDV7</accession>
<dbReference type="AlphaFoldDB" id="A0A512JDV7"/>
<dbReference type="Proteomes" id="UP000321960">
    <property type="component" value="Unassembled WGS sequence"/>
</dbReference>
<comment type="caution">
    <text evidence="2">The sequence shown here is derived from an EMBL/GenBank/DDBJ whole genome shotgun (WGS) entry which is preliminary data.</text>
</comment>
<evidence type="ECO:0000259" key="1">
    <source>
        <dbReference type="Pfam" id="PF01710"/>
    </source>
</evidence>
<gene>
    <name evidence="2" type="primary">TRm10-1a_2</name>
    <name evidence="2" type="ORF">MOX02_61720</name>
</gene>
<protein>
    <submittedName>
        <fullName evidence="2">Transposase</fullName>
    </submittedName>
</protein>
<reference evidence="2 3" key="1">
    <citation type="submission" date="2019-07" db="EMBL/GenBank/DDBJ databases">
        <title>Whole genome shotgun sequence of Methylobacterium oxalidis NBRC 107715.</title>
        <authorList>
            <person name="Hosoyama A."/>
            <person name="Uohara A."/>
            <person name="Ohji S."/>
            <person name="Ichikawa N."/>
        </authorList>
    </citation>
    <scope>NUCLEOTIDE SEQUENCE [LARGE SCALE GENOMIC DNA]</scope>
    <source>
        <strain evidence="2 3">NBRC 107715</strain>
    </source>
</reference>
<proteinExistence type="predicted"/>